<reference evidence="1 2" key="1">
    <citation type="journal article" date="2019" name="Nat. Ecol. Evol.">
        <title>Megaphylogeny resolves global patterns of mushroom evolution.</title>
        <authorList>
            <person name="Varga T."/>
            <person name="Krizsan K."/>
            <person name="Foldi C."/>
            <person name="Dima B."/>
            <person name="Sanchez-Garcia M."/>
            <person name="Sanchez-Ramirez S."/>
            <person name="Szollosi G.J."/>
            <person name="Szarkandi J.G."/>
            <person name="Papp V."/>
            <person name="Albert L."/>
            <person name="Andreopoulos W."/>
            <person name="Angelini C."/>
            <person name="Antonin V."/>
            <person name="Barry K.W."/>
            <person name="Bougher N.L."/>
            <person name="Buchanan P."/>
            <person name="Buyck B."/>
            <person name="Bense V."/>
            <person name="Catcheside P."/>
            <person name="Chovatia M."/>
            <person name="Cooper J."/>
            <person name="Damon W."/>
            <person name="Desjardin D."/>
            <person name="Finy P."/>
            <person name="Geml J."/>
            <person name="Haridas S."/>
            <person name="Hughes K."/>
            <person name="Justo A."/>
            <person name="Karasinski D."/>
            <person name="Kautmanova I."/>
            <person name="Kiss B."/>
            <person name="Kocsube S."/>
            <person name="Kotiranta H."/>
            <person name="LaButti K.M."/>
            <person name="Lechner B.E."/>
            <person name="Liimatainen K."/>
            <person name="Lipzen A."/>
            <person name="Lukacs Z."/>
            <person name="Mihaltcheva S."/>
            <person name="Morgado L.N."/>
            <person name="Niskanen T."/>
            <person name="Noordeloos M.E."/>
            <person name="Ohm R.A."/>
            <person name="Ortiz-Santana B."/>
            <person name="Ovrebo C."/>
            <person name="Racz N."/>
            <person name="Riley R."/>
            <person name="Savchenko A."/>
            <person name="Shiryaev A."/>
            <person name="Soop K."/>
            <person name="Spirin V."/>
            <person name="Szebenyi C."/>
            <person name="Tomsovsky M."/>
            <person name="Tulloss R.E."/>
            <person name="Uehling J."/>
            <person name="Grigoriev I.V."/>
            <person name="Vagvolgyi C."/>
            <person name="Papp T."/>
            <person name="Martin F.M."/>
            <person name="Miettinen O."/>
            <person name="Hibbett D.S."/>
            <person name="Nagy L.G."/>
        </authorList>
    </citation>
    <scope>NUCLEOTIDE SEQUENCE [LARGE SCALE GENOMIC DNA]</scope>
    <source>
        <strain evidence="1 2">CBS 166.37</strain>
    </source>
</reference>
<name>A0A5C3MDK2_9AGAR</name>
<evidence type="ECO:0000313" key="2">
    <source>
        <dbReference type="Proteomes" id="UP000308652"/>
    </source>
</evidence>
<dbReference type="Proteomes" id="UP000308652">
    <property type="component" value="Unassembled WGS sequence"/>
</dbReference>
<evidence type="ECO:0000313" key="1">
    <source>
        <dbReference type="EMBL" id="TFK42715.1"/>
    </source>
</evidence>
<dbReference type="OrthoDB" id="3139399at2759"/>
<dbReference type="STRING" id="68775.A0A5C3MDK2"/>
<protein>
    <submittedName>
        <fullName evidence="1">Uncharacterized protein</fullName>
    </submittedName>
</protein>
<accession>A0A5C3MDK2</accession>
<organism evidence="1 2">
    <name type="scientific">Crucibulum laeve</name>
    <dbReference type="NCBI Taxonomy" id="68775"/>
    <lineage>
        <taxon>Eukaryota</taxon>
        <taxon>Fungi</taxon>
        <taxon>Dikarya</taxon>
        <taxon>Basidiomycota</taxon>
        <taxon>Agaricomycotina</taxon>
        <taxon>Agaricomycetes</taxon>
        <taxon>Agaricomycetidae</taxon>
        <taxon>Agaricales</taxon>
        <taxon>Agaricineae</taxon>
        <taxon>Nidulariaceae</taxon>
        <taxon>Crucibulum</taxon>
    </lineage>
</organism>
<dbReference type="Gene3D" id="1.20.1280.50">
    <property type="match status" value="1"/>
</dbReference>
<dbReference type="AlphaFoldDB" id="A0A5C3MDK2"/>
<sequence length="510" mass="57676">MHPQPTTHLILGTRILQPYDQLAQLRDSLTEKERYLARIDQRITQTRALLKHLVTERHKTQASIYCHRELLHPIRRIPLELLQEIFISCLSNDQYLRPNPHKAPLSLTQVCTRWRQVSFATPTLWSSLAIQLSKGHTQKRLCLIESWLSRSGCYPISLFAYLPSADDNFIAAFFHIFNSHRHHCRNLRLTLPHWCHVPLLSVLNLGMPVAKTLQIRFLPANPGSLIPPPHQLIINRRSAPNLAVLQWSSPGLQPVILSVSFAHIHRLDVDYRLSIFDCLKIMRNCPDLVECEFRAITEWDGQTDSDGVEQPITLASLRSLALHAHMTRSFGILFDHSTFPALQALKVVDLTLEPGAGTWVQSSFDNFIARSHCALQTLQLLNVLSTEQELIQCLRWTSNSLVELRILDLKGIAIVKDGALELLTVKKNDSGEPLCVCPLLESLKLGSSLSSTDGVLANMVESRWDPRLSRSPSSKTVSYLKSINPRLDTGNHPEDIKRLDALRGKGLELS</sequence>
<gene>
    <name evidence="1" type="ORF">BDQ12DRAFT_289853</name>
</gene>
<dbReference type="EMBL" id="ML213592">
    <property type="protein sequence ID" value="TFK42715.1"/>
    <property type="molecule type" value="Genomic_DNA"/>
</dbReference>
<keyword evidence="2" id="KW-1185">Reference proteome</keyword>
<proteinExistence type="predicted"/>